<organism evidence="4">
    <name type="scientific">Clytia hemisphaerica</name>
    <dbReference type="NCBI Taxonomy" id="252671"/>
    <lineage>
        <taxon>Eukaryota</taxon>
        <taxon>Metazoa</taxon>
        <taxon>Cnidaria</taxon>
        <taxon>Hydrozoa</taxon>
        <taxon>Hydroidolina</taxon>
        <taxon>Leptothecata</taxon>
        <taxon>Obeliida</taxon>
        <taxon>Clytiidae</taxon>
        <taxon>Clytia</taxon>
    </lineage>
</organism>
<dbReference type="InterPro" id="IPR035979">
    <property type="entry name" value="RBD_domain_sf"/>
</dbReference>
<dbReference type="SUPFAM" id="SSF54928">
    <property type="entry name" value="RNA-binding domain, RBD"/>
    <property type="match status" value="1"/>
</dbReference>
<dbReference type="SMART" id="SM00360">
    <property type="entry name" value="RRM"/>
    <property type="match status" value="1"/>
</dbReference>
<evidence type="ECO:0000313" key="4">
    <source>
        <dbReference type="EMBL" id="ALY05315.1"/>
    </source>
</evidence>
<dbReference type="Gene3D" id="3.30.70.330">
    <property type="match status" value="1"/>
</dbReference>
<dbReference type="InterPro" id="IPR012677">
    <property type="entry name" value="Nucleotide-bd_a/b_plait_sf"/>
</dbReference>
<reference evidence="4" key="1">
    <citation type="submission" date="2015-11" db="EMBL/GenBank/DDBJ databases">
        <title>Wnt signalling in multipotent stem cell formation and differentiation in Clytia hemisphaerica larval development.</title>
        <authorList>
            <person name="Ruggiero A."/>
            <person name="Lapebie P."/>
            <person name="Barreau C."/>
            <person name="Houliston E."/>
        </authorList>
    </citation>
    <scope>NUCLEOTIDE SEQUENCE</scope>
</reference>
<dbReference type="GO" id="GO:0045948">
    <property type="term" value="P:positive regulation of translational initiation"/>
    <property type="evidence" value="ECO:0007669"/>
    <property type="project" value="TreeGrafter"/>
</dbReference>
<dbReference type="GO" id="GO:0070935">
    <property type="term" value="P:3'-UTR-mediated mRNA stabilization"/>
    <property type="evidence" value="ECO:0007669"/>
    <property type="project" value="TreeGrafter"/>
</dbReference>
<protein>
    <submittedName>
        <fullName evidence="4">Boule-like-1a</fullName>
    </submittedName>
</protein>
<dbReference type="RefSeq" id="XP_066925873.1">
    <property type="nucleotide sequence ID" value="XM_067069772.1"/>
</dbReference>
<dbReference type="PANTHER" id="PTHR11176">
    <property type="entry name" value="BOULE-RELATED"/>
    <property type="match status" value="1"/>
</dbReference>
<dbReference type="InterPro" id="IPR000504">
    <property type="entry name" value="RRM_dom"/>
</dbReference>
<dbReference type="PANTHER" id="PTHR11176:SF57">
    <property type="entry name" value="PROTEIN BOULE"/>
    <property type="match status" value="1"/>
</dbReference>
<proteinExistence type="evidence at transcript level"/>
<dbReference type="Pfam" id="PF00076">
    <property type="entry name" value="RRM_1"/>
    <property type="match status" value="1"/>
</dbReference>
<dbReference type="GO" id="GO:0003730">
    <property type="term" value="F:mRNA 3'-UTR binding"/>
    <property type="evidence" value="ECO:0007669"/>
    <property type="project" value="TreeGrafter"/>
</dbReference>
<dbReference type="GO" id="GO:0008494">
    <property type="term" value="F:translation activator activity"/>
    <property type="evidence" value="ECO:0007669"/>
    <property type="project" value="TreeGrafter"/>
</dbReference>
<keyword evidence="1 2" id="KW-0694">RNA-binding</keyword>
<evidence type="ECO:0000256" key="1">
    <source>
        <dbReference type="ARBA" id="ARBA00022884"/>
    </source>
</evidence>
<dbReference type="EMBL" id="KU162957">
    <property type="protein sequence ID" value="ALY05315.1"/>
    <property type="molecule type" value="mRNA"/>
</dbReference>
<accession>A0A0U3TAA5</accession>
<dbReference type="PROSITE" id="PS50102">
    <property type="entry name" value="RRM"/>
    <property type="match status" value="1"/>
</dbReference>
<name>A0A0U3TAA5_9CNID</name>
<sequence length="221" mass="25296">MEIDMGEHASILYGTHYPNKIFVGCLPARITAASLGEYFGSFGEVIEAKVVLDDAKKSKRFGFVSFSRATDAKTVLSAGDFYMLGKRIVVGPAVKREFKERVADESVKIVMAQEAVIEHEMRRSNEHRQSNDVYNPPRRFIYRPLKQEKDDDNMETKTLTDYQQDDVKPPCNCNDAIALPNPPQQTSQRPLPSNYGAFYYPQQPRHQQLLYFDPNSGFFYH</sequence>
<evidence type="ECO:0000256" key="2">
    <source>
        <dbReference type="PROSITE-ProRule" id="PRU00176"/>
    </source>
</evidence>
<dbReference type="AlphaFoldDB" id="A0A0U3TAA5"/>
<feature type="domain" description="RRM" evidence="3">
    <location>
        <begin position="19"/>
        <end position="101"/>
    </location>
</feature>
<dbReference type="GO" id="GO:0005737">
    <property type="term" value="C:cytoplasm"/>
    <property type="evidence" value="ECO:0007669"/>
    <property type="project" value="TreeGrafter"/>
</dbReference>
<dbReference type="GeneID" id="136813259"/>
<evidence type="ECO:0000259" key="3">
    <source>
        <dbReference type="PROSITE" id="PS50102"/>
    </source>
</evidence>